<sequence>MSPSLDPDCTMSLTSAGKFVTNIGALQLVERDILTPDEPVQKYLPEIEQCLLIEEVDMGEQGSRDSDGDGGEKKEKEKIIVLRRPTRDVTLRDLLINKSGMGPCDTYIERFGSEDRVPPLEFPNDNHLLVKSRSTRLFFEPGESFDYGWGIYYVRGIYYVQLLVERLGGNERYVQYANEHIFGTLGMTASTYVPAQVPHIWTRHLQMVERRQERDTAGGNLSLVAKDKETYGLTCSMSDLARLFGDKSIVTCCSHPSWRPAAARTRRCRPRPPTMASCSPWKRACRTKCHGHCRRRPRSTGPWRTCSWRRIIPSLARAFPREQWRLRGSQT</sequence>
<dbReference type="Proteomes" id="UP000887226">
    <property type="component" value="Unassembled WGS sequence"/>
</dbReference>
<gene>
    <name evidence="2" type="ORF">BJ878DRAFT_491235</name>
</gene>
<dbReference type="InterPro" id="IPR001466">
    <property type="entry name" value="Beta-lactam-related"/>
</dbReference>
<feature type="domain" description="Beta-lactamase-related" evidence="1">
    <location>
        <begin position="10"/>
        <end position="276"/>
    </location>
</feature>
<comment type="caution">
    <text evidence="2">The sequence shown here is derived from an EMBL/GenBank/DDBJ whole genome shotgun (WGS) entry which is preliminary data.</text>
</comment>
<dbReference type="InterPro" id="IPR050789">
    <property type="entry name" value="Diverse_Enzym_Activities"/>
</dbReference>
<evidence type="ECO:0000313" key="2">
    <source>
        <dbReference type="EMBL" id="KAG9247746.1"/>
    </source>
</evidence>
<dbReference type="Gene3D" id="3.40.710.10">
    <property type="entry name" value="DD-peptidase/beta-lactamase superfamily"/>
    <property type="match status" value="1"/>
</dbReference>
<dbReference type="PANTHER" id="PTHR43283">
    <property type="entry name" value="BETA-LACTAMASE-RELATED"/>
    <property type="match status" value="1"/>
</dbReference>
<dbReference type="Pfam" id="PF00144">
    <property type="entry name" value="Beta-lactamase"/>
    <property type="match status" value="1"/>
</dbReference>
<name>A0A9P7Z9J0_9HELO</name>
<dbReference type="EMBL" id="MU253764">
    <property type="protein sequence ID" value="KAG9247746.1"/>
    <property type="molecule type" value="Genomic_DNA"/>
</dbReference>
<accession>A0A9P7Z9J0</accession>
<dbReference type="SUPFAM" id="SSF56601">
    <property type="entry name" value="beta-lactamase/transpeptidase-like"/>
    <property type="match status" value="1"/>
</dbReference>
<evidence type="ECO:0000313" key="3">
    <source>
        <dbReference type="Proteomes" id="UP000887226"/>
    </source>
</evidence>
<reference evidence="2" key="1">
    <citation type="journal article" date="2021" name="IMA Fungus">
        <title>Genomic characterization of three marine fungi, including Emericellopsis atlantica sp. nov. with signatures of a generalist lifestyle and marine biomass degradation.</title>
        <authorList>
            <person name="Hagestad O.C."/>
            <person name="Hou L."/>
            <person name="Andersen J.H."/>
            <person name="Hansen E.H."/>
            <person name="Altermark B."/>
            <person name="Li C."/>
            <person name="Kuhnert E."/>
            <person name="Cox R.J."/>
            <person name="Crous P.W."/>
            <person name="Spatafora J.W."/>
            <person name="Lail K."/>
            <person name="Amirebrahimi M."/>
            <person name="Lipzen A."/>
            <person name="Pangilinan J."/>
            <person name="Andreopoulos W."/>
            <person name="Hayes R.D."/>
            <person name="Ng V."/>
            <person name="Grigoriev I.V."/>
            <person name="Jackson S.A."/>
            <person name="Sutton T.D.S."/>
            <person name="Dobson A.D.W."/>
            <person name="Rama T."/>
        </authorList>
    </citation>
    <scope>NUCLEOTIDE SEQUENCE</scope>
    <source>
        <strain evidence="2">TRa3180A</strain>
    </source>
</reference>
<dbReference type="AlphaFoldDB" id="A0A9P7Z9J0"/>
<organism evidence="2 3">
    <name type="scientific">Calycina marina</name>
    <dbReference type="NCBI Taxonomy" id="1763456"/>
    <lineage>
        <taxon>Eukaryota</taxon>
        <taxon>Fungi</taxon>
        <taxon>Dikarya</taxon>
        <taxon>Ascomycota</taxon>
        <taxon>Pezizomycotina</taxon>
        <taxon>Leotiomycetes</taxon>
        <taxon>Helotiales</taxon>
        <taxon>Pezizellaceae</taxon>
        <taxon>Calycina</taxon>
    </lineage>
</organism>
<evidence type="ECO:0000259" key="1">
    <source>
        <dbReference type="Pfam" id="PF00144"/>
    </source>
</evidence>
<protein>
    <submittedName>
        <fullName evidence="2">Beta-lactamase/transpeptidase-like protein</fullName>
    </submittedName>
</protein>
<dbReference type="InterPro" id="IPR012338">
    <property type="entry name" value="Beta-lactam/transpept-like"/>
</dbReference>
<dbReference type="PANTHER" id="PTHR43283:SF3">
    <property type="entry name" value="BETA-LACTAMASE FAMILY PROTEIN (AFU_ORTHOLOGUE AFUA_5G07500)"/>
    <property type="match status" value="1"/>
</dbReference>
<proteinExistence type="predicted"/>
<dbReference type="OrthoDB" id="3561622at2759"/>
<keyword evidence="3" id="KW-1185">Reference proteome</keyword>